<dbReference type="InterPro" id="IPR000515">
    <property type="entry name" value="MetI-like"/>
</dbReference>
<evidence type="ECO:0000256" key="5">
    <source>
        <dbReference type="ARBA" id="ARBA00022989"/>
    </source>
</evidence>
<dbReference type="Gene3D" id="1.10.3720.10">
    <property type="entry name" value="MetI-like"/>
    <property type="match status" value="1"/>
</dbReference>
<keyword evidence="4 9" id="KW-0812">Transmembrane</keyword>
<protein>
    <submittedName>
        <fullName evidence="11">Sulfate ABC transporter permease subunit CysW</fullName>
    </submittedName>
</protein>
<dbReference type="Pfam" id="PF00528">
    <property type="entry name" value="BPD_transp_1"/>
    <property type="match status" value="1"/>
</dbReference>
<feature type="domain" description="ABC transmembrane type-1" evidence="10">
    <location>
        <begin position="67"/>
        <end position="274"/>
    </location>
</feature>
<dbReference type="PANTHER" id="PTHR30406:SF1">
    <property type="entry name" value="SULFATE TRANSPORT SYSTEM PERMEASE PROTEIN CYSW"/>
    <property type="match status" value="1"/>
</dbReference>
<keyword evidence="6" id="KW-0764">Sulfate transport</keyword>
<feature type="transmembrane region" description="Helical" evidence="9">
    <location>
        <begin position="247"/>
        <end position="269"/>
    </location>
</feature>
<feature type="transmembrane region" description="Helical" evidence="9">
    <location>
        <begin position="139"/>
        <end position="163"/>
    </location>
</feature>
<dbReference type="NCBIfam" id="TIGR00969">
    <property type="entry name" value="3a0106s02"/>
    <property type="match status" value="1"/>
</dbReference>
<dbReference type="SUPFAM" id="SSF161098">
    <property type="entry name" value="MetI-like"/>
    <property type="match status" value="1"/>
</dbReference>
<name>A0ABV7R168_9RHOB</name>
<proteinExistence type="predicted"/>
<evidence type="ECO:0000259" key="10">
    <source>
        <dbReference type="PROSITE" id="PS50928"/>
    </source>
</evidence>
<evidence type="ECO:0000256" key="7">
    <source>
        <dbReference type="ARBA" id="ARBA00023136"/>
    </source>
</evidence>
<evidence type="ECO:0000313" key="12">
    <source>
        <dbReference type="Proteomes" id="UP001595721"/>
    </source>
</evidence>
<dbReference type="PROSITE" id="PS50928">
    <property type="entry name" value="ABC_TM1"/>
    <property type="match status" value="1"/>
</dbReference>
<comment type="caution">
    <text evidence="11">The sequence shown here is derived from an EMBL/GenBank/DDBJ whole genome shotgun (WGS) entry which is preliminary data.</text>
</comment>
<feature type="transmembrane region" description="Helical" evidence="9">
    <location>
        <begin position="203"/>
        <end position="227"/>
    </location>
</feature>
<sequence>MSDTAPTTWRPATQETPLVRRLLIGVVLAVLALLLFAPLVTVFHEALRKGWLAAVTSLADPEALSAIRLTLTVAAIAVPLNAVFGIAAAWFITKFDFYGKAFLITLIDLPFSVSPVVAGLCIVLTFGANTWLGGMLVQAGYPIVFALPGIILASMFVTFPFVARELIPVMIEQGRAEEEAALTLGASGWRVFLTVTLPNIRWALLYGVLLANARAMGEFGAVAVISGKIRGQTATMPITIEMLYNEYLSVAAFTLASVLALLALVTLGLKTLLEIRHADQLAATRRH</sequence>
<reference evidence="12" key="1">
    <citation type="journal article" date="2019" name="Int. J. Syst. Evol. Microbiol.">
        <title>The Global Catalogue of Microorganisms (GCM) 10K type strain sequencing project: providing services to taxonomists for standard genome sequencing and annotation.</title>
        <authorList>
            <consortium name="The Broad Institute Genomics Platform"/>
            <consortium name="The Broad Institute Genome Sequencing Center for Infectious Disease"/>
            <person name="Wu L."/>
            <person name="Ma J."/>
        </authorList>
    </citation>
    <scope>NUCLEOTIDE SEQUENCE [LARGE SCALE GENOMIC DNA]</scope>
    <source>
        <strain evidence="12">KCTC 42899</strain>
    </source>
</reference>
<feature type="transmembrane region" description="Helical" evidence="9">
    <location>
        <begin position="21"/>
        <end position="43"/>
    </location>
</feature>
<dbReference type="EMBL" id="JBHRXJ010000004">
    <property type="protein sequence ID" value="MFC3527930.1"/>
    <property type="molecule type" value="Genomic_DNA"/>
</dbReference>
<evidence type="ECO:0000256" key="9">
    <source>
        <dbReference type="SAM" id="Phobius"/>
    </source>
</evidence>
<feature type="transmembrane region" description="Helical" evidence="9">
    <location>
        <begin position="103"/>
        <end position="127"/>
    </location>
</feature>
<gene>
    <name evidence="11" type="primary">cysW</name>
    <name evidence="11" type="ORF">ACFOMH_07040</name>
</gene>
<dbReference type="Proteomes" id="UP001595721">
    <property type="component" value="Unassembled WGS sequence"/>
</dbReference>
<dbReference type="InterPro" id="IPR011866">
    <property type="entry name" value="CysW_permease"/>
</dbReference>
<dbReference type="InterPro" id="IPR035906">
    <property type="entry name" value="MetI-like_sf"/>
</dbReference>
<organism evidence="11 12">
    <name type="scientific">Paracoccus mangrovi</name>
    <dbReference type="NCBI Taxonomy" id="1715645"/>
    <lineage>
        <taxon>Bacteria</taxon>
        <taxon>Pseudomonadati</taxon>
        <taxon>Pseudomonadota</taxon>
        <taxon>Alphaproteobacteria</taxon>
        <taxon>Rhodobacterales</taxon>
        <taxon>Paracoccaceae</taxon>
        <taxon>Paracoccus</taxon>
    </lineage>
</organism>
<evidence type="ECO:0000256" key="6">
    <source>
        <dbReference type="ARBA" id="ARBA00023032"/>
    </source>
</evidence>
<comment type="subcellular location">
    <subcellularLocation>
        <location evidence="1">Cell membrane</location>
        <topology evidence="1">Multi-pass membrane protein</topology>
    </subcellularLocation>
</comment>
<dbReference type="NCBIfam" id="TIGR02140">
    <property type="entry name" value="permease_CysW"/>
    <property type="match status" value="1"/>
</dbReference>
<keyword evidence="12" id="KW-1185">Reference proteome</keyword>
<evidence type="ECO:0000256" key="1">
    <source>
        <dbReference type="ARBA" id="ARBA00004651"/>
    </source>
</evidence>
<keyword evidence="5 9" id="KW-1133">Transmembrane helix</keyword>
<keyword evidence="3" id="KW-0813">Transport</keyword>
<dbReference type="RefSeq" id="WP_377743518.1">
    <property type="nucleotide sequence ID" value="NZ_JBHRXJ010000004.1"/>
</dbReference>
<keyword evidence="7 9" id="KW-0472">Membrane</keyword>
<evidence type="ECO:0000256" key="4">
    <source>
        <dbReference type="ARBA" id="ARBA00022692"/>
    </source>
</evidence>
<comment type="subunit">
    <text evidence="2">The complex is composed of two ATP-binding proteins (CysA), two transmembrane proteins (CysT and CysW) and a solute-binding protein (CysP).</text>
</comment>
<comment type="function">
    <text evidence="8">Part of the ABC transporter complex CysAWTP (TC 3.A.1.6.1) involved in sulfate/thiosulfate import. Probably responsible for the translocation of the substrate across the membrane.</text>
</comment>
<evidence type="ECO:0000313" key="11">
    <source>
        <dbReference type="EMBL" id="MFC3527930.1"/>
    </source>
</evidence>
<feature type="transmembrane region" description="Helical" evidence="9">
    <location>
        <begin position="63"/>
        <end position="91"/>
    </location>
</feature>
<evidence type="ECO:0000256" key="8">
    <source>
        <dbReference type="ARBA" id="ARBA00025323"/>
    </source>
</evidence>
<dbReference type="PANTHER" id="PTHR30406">
    <property type="entry name" value="SULFATE TRANSPORT SYSTEM PERMEASE PROTEIN"/>
    <property type="match status" value="1"/>
</dbReference>
<evidence type="ECO:0000256" key="3">
    <source>
        <dbReference type="ARBA" id="ARBA00022448"/>
    </source>
</evidence>
<dbReference type="CDD" id="cd06261">
    <property type="entry name" value="TM_PBP2"/>
    <property type="match status" value="1"/>
</dbReference>
<evidence type="ECO:0000256" key="2">
    <source>
        <dbReference type="ARBA" id="ARBA00011779"/>
    </source>
</evidence>
<dbReference type="InterPro" id="IPR005667">
    <property type="entry name" value="Sulph_transpt2"/>
</dbReference>
<accession>A0ABV7R168</accession>